<dbReference type="PANTHER" id="PTHR41786:SF1">
    <property type="entry name" value="6-HYDROXYMETHYLPTERIN DIPHOSPHOKINASE MPTE-LIKE DOMAIN-CONTAINING PROTEIN"/>
    <property type="match status" value="1"/>
</dbReference>
<reference evidence="2 3" key="1">
    <citation type="submission" date="2017-10" db="EMBL/GenBank/DDBJ databases">
        <title>Extensive intraspecific genome diversity in a model arbuscular mycorrhizal fungus.</title>
        <authorList>
            <person name="Chen E.C.H."/>
            <person name="Morin E."/>
            <person name="Baudet D."/>
            <person name="Noel J."/>
            <person name="Ndikumana S."/>
            <person name="Charron P."/>
            <person name="St-Onge C."/>
            <person name="Giorgi J."/>
            <person name="Grigoriev I.V."/>
            <person name="Roux C."/>
            <person name="Martin F.M."/>
            <person name="Corradi N."/>
        </authorList>
    </citation>
    <scope>NUCLEOTIDE SEQUENCE [LARGE SCALE GENOMIC DNA]</scope>
    <source>
        <strain evidence="2 3">A1</strain>
    </source>
</reference>
<dbReference type="AlphaFoldDB" id="A0A2N0QPR8"/>
<evidence type="ECO:0000259" key="1">
    <source>
        <dbReference type="Pfam" id="PF01973"/>
    </source>
</evidence>
<dbReference type="PANTHER" id="PTHR41786">
    <property type="entry name" value="MOTILITY ACCESSORY FACTOR MAF"/>
    <property type="match status" value="1"/>
</dbReference>
<gene>
    <name evidence="2" type="ORF">RhiirA1_404558</name>
</gene>
<evidence type="ECO:0000313" key="3">
    <source>
        <dbReference type="Proteomes" id="UP000232688"/>
    </source>
</evidence>
<evidence type="ECO:0000313" key="2">
    <source>
        <dbReference type="EMBL" id="PKC53046.1"/>
    </source>
</evidence>
<dbReference type="Proteomes" id="UP000232688">
    <property type="component" value="Unassembled WGS sequence"/>
</dbReference>
<organism evidence="2 3">
    <name type="scientific">Rhizophagus irregularis</name>
    <dbReference type="NCBI Taxonomy" id="588596"/>
    <lineage>
        <taxon>Eukaryota</taxon>
        <taxon>Fungi</taxon>
        <taxon>Fungi incertae sedis</taxon>
        <taxon>Mucoromycota</taxon>
        <taxon>Glomeromycotina</taxon>
        <taxon>Glomeromycetes</taxon>
        <taxon>Glomerales</taxon>
        <taxon>Glomeraceae</taxon>
        <taxon>Rhizophagus</taxon>
    </lineage>
</organism>
<protein>
    <recommendedName>
        <fullName evidence="1">6-hydroxymethylpterin diphosphokinase MptE-like domain-containing protein</fullName>
    </recommendedName>
</protein>
<dbReference type="VEuPathDB" id="FungiDB:RhiirA1_404558"/>
<feature type="domain" description="6-hydroxymethylpterin diphosphokinase MptE-like" evidence="1">
    <location>
        <begin position="4"/>
        <end position="169"/>
    </location>
</feature>
<comment type="caution">
    <text evidence="2">The sequence shown here is derived from an EMBL/GenBank/DDBJ whole genome shotgun (WGS) entry which is preliminary data.</text>
</comment>
<accession>A0A2N0QPR8</accession>
<dbReference type="Pfam" id="PF01973">
    <property type="entry name" value="MptE-like"/>
    <property type="match status" value="1"/>
</dbReference>
<dbReference type="EMBL" id="LLXH01004749">
    <property type="protein sequence ID" value="PKC53046.1"/>
    <property type="molecule type" value="Genomic_DNA"/>
</dbReference>
<reference evidence="2 3" key="2">
    <citation type="submission" date="2017-10" db="EMBL/GenBank/DDBJ databases">
        <title>Genome analyses suggest a sexual origin of heterokaryosis in a supposedly ancient asexual fungus.</title>
        <authorList>
            <person name="Corradi N."/>
            <person name="Sedzielewska K."/>
            <person name="Noel J."/>
            <person name="Charron P."/>
            <person name="Farinelli L."/>
            <person name="Marton T."/>
            <person name="Kruger M."/>
            <person name="Pelin A."/>
            <person name="Brachmann A."/>
            <person name="Corradi N."/>
        </authorList>
    </citation>
    <scope>NUCLEOTIDE SEQUENCE [LARGE SCALE GENOMIC DNA]</scope>
    <source>
        <strain evidence="2 3">A1</strain>
    </source>
</reference>
<dbReference type="InterPro" id="IPR002826">
    <property type="entry name" value="MptE-like"/>
</dbReference>
<name>A0A2N0QPR8_9GLOM</name>
<sequence>MGNLINLKKDANIKTLRQVYDCPVVIASGGPSLNKQLDLLKSVRDNIILIAAGSTINSLIAEGIEPDYVVSIDGGIPNYKHFQNLKLENAQLIYTMQSHPGVRDAFLNDCFVTGINGFDAVTEYMEKQLGIDLPVFISGGTVAHLAFNMALYISSGPVALIGQDLAYTDNLTHAAHNINARPIDDKFIKEKEAFQTEGYYGELVWTTKPFYSMKLEFEELVKLGNPDVPFFNCTEGGIKLEDKIDNKIAKVLSFVPLDSMMAPIKMQVMRGFLEKENETVEEAYKRAYAQTETLYKKLLNITKFAKEYAEKVLNDFKEKEGEA</sequence>
<proteinExistence type="predicted"/>